<proteinExistence type="inferred from homology"/>
<dbReference type="Gene3D" id="3.40.50.620">
    <property type="entry name" value="HUPs"/>
    <property type="match status" value="1"/>
</dbReference>
<sequence>MIELQSAAQLPRFPGKKLAFVPTMGALHAGHTALIAHANSISDEVVVSCFINPTQFSDPQDLEKYPRTPDADKKVAREAGATYIWFPKVEEIYPSEPEVISAGALGNIFEGAARPGHFDGVATVVTRLFELIRPYLALFGEKDLQQLAVIRALDTSVKIVAVPTVRASDGLALSSRNQRLSTTDREAALVISRALAAAAQAEDLTNARRVLNEVLKSEPLFLLDYAEVVDPLTFAIADENTENPRAVVAGLINDVRLIDNLEMKNPSALQASTIEVGA</sequence>
<evidence type="ECO:0000256" key="6">
    <source>
        <dbReference type="ARBA" id="ARBA00022741"/>
    </source>
</evidence>
<comment type="similarity">
    <text evidence="2">Belongs to the pantothenate synthetase family.</text>
</comment>
<dbReference type="InterPro" id="IPR014729">
    <property type="entry name" value="Rossmann-like_a/b/a_fold"/>
</dbReference>
<dbReference type="GO" id="GO:0005524">
    <property type="term" value="F:ATP binding"/>
    <property type="evidence" value="ECO:0007669"/>
    <property type="project" value="UniProtKB-KW"/>
</dbReference>
<evidence type="ECO:0000256" key="7">
    <source>
        <dbReference type="ARBA" id="ARBA00022840"/>
    </source>
</evidence>
<protein>
    <recommendedName>
        <fullName evidence="3">pantoate--beta-alanine ligase (AMP-forming)</fullName>
        <ecNumber evidence="3">6.3.2.1</ecNumber>
    </recommendedName>
</protein>
<dbReference type="GO" id="GO:0005829">
    <property type="term" value="C:cytosol"/>
    <property type="evidence" value="ECO:0007669"/>
    <property type="project" value="TreeGrafter"/>
</dbReference>
<reference evidence="9" key="1">
    <citation type="submission" date="2020-05" db="EMBL/GenBank/DDBJ databases">
        <authorList>
            <person name="Chiriac C."/>
            <person name="Salcher M."/>
            <person name="Ghai R."/>
            <person name="Kavagutti S V."/>
        </authorList>
    </citation>
    <scope>NUCLEOTIDE SEQUENCE</scope>
</reference>
<comment type="catalytic activity">
    <reaction evidence="8">
        <text>(R)-pantoate + beta-alanine + ATP = (R)-pantothenate + AMP + diphosphate + H(+)</text>
        <dbReference type="Rhea" id="RHEA:10912"/>
        <dbReference type="ChEBI" id="CHEBI:15378"/>
        <dbReference type="ChEBI" id="CHEBI:15980"/>
        <dbReference type="ChEBI" id="CHEBI:29032"/>
        <dbReference type="ChEBI" id="CHEBI:30616"/>
        <dbReference type="ChEBI" id="CHEBI:33019"/>
        <dbReference type="ChEBI" id="CHEBI:57966"/>
        <dbReference type="ChEBI" id="CHEBI:456215"/>
        <dbReference type="EC" id="6.3.2.1"/>
    </reaction>
</comment>
<keyword evidence="6" id="KW-0547">Nucleotide-binding</keyword>
<evidence type="ECO:0000256" key="8">
    <source>
        <dbReference type="ARBA" id="ARBA00048258"/>
    </source>
</evidence>
<dbReference type="EC" id="6.3.2.1" evidence="3"/>
<accession>A0A6J7PDX5</accession>
<keyword evidence="5" id="KW-0566">Pantothenate biosynthesis</keyword>
<dbReference type="AlphaFoldDB" id="A0A6J7PDX5"/>
<dbReference type="GO" id="GO:0004592">
    <property type="term" value="F:pantoate-beta-alanine ligase activity"/>
    <property type="evidence" value="ECO:0007669"/>
    <property type="project" value="UniProtKB-EC"/>
</dbReference>
<dbReference type="Pfam" id="PF02569">
    <property type="entry name" value="Pantoate_ligase"/>
    <property type="match status" value="1"/>
</dbReference>
<dbReference type="Gene3D" id="3.30.1300.10">
    <property type="entry name" value="Pantoate-beta-alanine ligase, C-terminal domain"/>
    <property type="match status" value="1"/>
</dbReference>
<evidence type="ECO:0000256" key="4">
    <source>
        <dbReference type="ARBA" id="ARBA00022598"/>
    </source>
</evidence>
<name>A0A6J7PDX5_9ZZZZ</name>
<dbReference type="SUPFAM" id="SSF52374">
    <property type="entry name" value="Nucleotidylyl transferase"/>
    <property type="match status" value="1"/>
</dbReference>
<organism evidence="9">
    <name type="scientific">freshwater metagenome</name>
    <dbReference type="NCBI Taxonomy" id="449393"/>
    <lineage>
        <taxon>unclassified sequences</taxon>
        <taxon>metagenomes</taxon>
        <taxon>ecological metagenomes</taxon>
    </lineage>
</organism>
<evidence type="ECO:0000256" key="2">
    <source>
        <dbReference type="ARBA" id="ARBA00009256"/>
    </source>
</evidence>
<dbReference type="GO" id="GO:0015940">
    <property type="term" value="P:pantothenate biosynthetic process"/>
    <property type="evidence" value="ECO:0007669"/>
    <property type="project" value="UniProtKB-UniPathway"/>
</dbReference>
<dbReference type="PANTHER" id="PTHR21299:SF1">
    <property type="entry name" value="PANTOATE--BETA-ALANINE LIGASE"/>
    <property type="match status" value="1"/>
</dbReference>
<dbReference type="EMBL" id="CAFBPB010000065">
    <property type="protein sequence ID" value="CAB5003810.1"/>
    <property type="molecule type" value="Genomic_DNA"/>
</dbReference>
<gene>
    <name evidence="9" type="ORF">UFOPK4049_00624</name>
</gene>
<keyword evidence="7" id="KW-0067">ATP-binding</keyword>
<dbReference type="InterPro" id="IPR042176">
    <property type="entry name" value="Pantoate_ligase_C"/>
</dbReference>
<comment type="pathway">
    <text evidence="1">Cofactor biosynthesis; (R)-pantothenate biosynthesis; (R)-pantothenate from (R)-pantoate and beta-alanine: step 1/1.</text>
</comment>
<evidence type="ECO:0000256" key="5">
    <source>
        <dbReference type="ARBA" id="ARBA00022655"/>
    </source>
</evidence>
<dbReference type="HAMAP" id="MF_00158">
    <property type="entry name" value="PanC"/>
    <property type="match status" value="1"/>
</dbReference>
<dbReference type="NCBIfam" id="TIGR00018">
    <property type="entry name" value="panC"/>
    <property type="match status" value="1"/>
</dbReference>
<evidence type="ECO:0000256" key="1">
    <source>
        <dbReference type="ARBA" id="ARBA00004990"/>
    </source>
</evidence>
<evidence type="ECO:0000256" key="3">
    <source>
        <dbReference type="ARBA" id="ARBA00012219"/>
    </source>
</evidence>
<dbReference type="PANTHER" id="PTHR21299">
    <property type="entry name" value="CYTIDYLATE KINASE/PANTOATE-BETA-ALANINE LIGASE"/>
    <property type="match status" value="1"/>
</dbReference>
<evidence type="ECO:0000313" key="9">
    <source>
        <dbReference type="EMBL" id="CAB5003810.1"/>
    </source>
</evidence>
<dbReference type="InterPro" id="IPR003721">
    <property type="entry name" value="Pantoate_ligase"/>
</dbReference>
<dbReference type="UniPathway" id="UPA00028">
    <property type="reaction ID" value="UER00005"/>
</dbReference>
<keyword evidence="4" id="KW-0436">Ligase</keyword>